<evidence type="ECO:0000313" key="1">
    <source>
        <dbReference type="EMBL" id="VDO02456.1"/>
    </source>
</evidence>
<evidence type="ECO:0000313" key="2">
    <source>
        <dbReference type="Proteomes" id="UP000278807"/>
    </source>
</evidence>
<protein>
    <submittedName>
        <fullName evidence="1">Uncharacterized protein</fullName>
    </submittedName>
</protein>
<reference evidence="1 2" key="1">
    <citation type="submission" date="2018-11" db="EMBL/GenBank/DDBJ databases">
        <authorList>
            <consortium name="Pathogen Informatics"/>
        </authorList>
    </citation>
    <scope>NUCLEOTIDE SEQUENCE [LARGE SCALE GENOMIC DNA]</scope>
</reference>
<dbReference type="OrthoDB" id="430340at2759"/>
<organism evidence="1 2">
    <name type="scientific">Rodentolepis nana</name>
    <name type="common">Dwarf tapeworm</name>
    <name type="synonym">Hymenolepis nana</name>
    <dbReference type="NCBI Taxonomy" id="102285"/>
    <lineage>
        <taxon>Eukaryota</taxon>
        <taxon>Metazoa</taxon>
        <taxon>Spiralia</taxon>
        <taxon>Lophotrochozoa</taxon>
        <taxon>Platyhelminthes</taxon>
        <taxon>Cestoda</taxon>
        <taxon>Eucestoda</taxon>
        <taxon>Cyclophyllidea</taxon>
        <taxon>Hymenolepididae</taxon>
        <taxon>Rodentolepis</taxon>
    </lineage>
</organism>
<sequence length="197" mass="22057">MDVELFYENKEGVLTNGKSCDAWPFNPLCDIYFEICVTDEDGVLRDSSCNLHSEKTSPVRNTAAISYKFKVSYFENKLLKIRIKALDHDRFTEADELGKFIFQVHPYDVSSVLPTPLAADSTSIAHRSTKISRSLEHSIYKLGSSIGLAQYLRAIVVGVGTKWTGYSMVEVVIFPQSNRVETFYIGGKDNCPCGGHK</sequence>
<accession>A0A3P7S4T9</accession>
<dbReference type="EMBL" id="UZAE01007534">
    <property type="protein sequence ID" value="VDO02456.1"/>
    <property type="molecule type" value="Genomic_DNA"/>
</dbReference>
<name>A0A3P7S4T9_RODNA</name>
<keyword evidence="2" id="KW-1185">Reference proteome</keyword>
<proteinExistence type="predicted"/>
<dbReference type="Proteomes" id="UP000278807">
    <property type="component" value="Unassembled WGS sequence"/>
</dbReference>
<gene>
    <name evidence="1" type="ORF">HNAJ_LOCUS6596</name>
</gene>
<dbReference type="AlphaFoldDB" id="A0A3P7S4T9"/>